<comment type="cofactor">
    <cofactor evidence="8">
        <name>Fe(2+)</name>
        <dbReference type="ChEBI" id="CHEBI:29033"/>
    </cofactor>
    <text evidence="8">Binds 1 Fe(2+) ion per subunit.</text>
</comment>
<evidence type="ECO:0000259" key="9">
    <source>
        <dbReference type="Pfam" id="PF00814"/>
    </source>
</evidence>
<feature type="binding site" evidence="8">
    <location>
        <position position="166"/>
    </location>
    <ligand>
        <name>substrate</name>
    </ligand>
</feature>
<dbReference type="InterPro" id="IPR043129">
    <property type="entry name" value="ATPase_NBD"/>
</dbReference>
<dbReference type="SUPFAM" id="SSF53067">
    <property type="entry name" value="Actin-like ATPase domain"/>
    <property type="match status" value="2"/>
</dbReference>
<feature type="binding site" evidence="8">
    <location>
        <position position="274"/>
    </location>
    <ligand>
        <name>substrate</name>
    </ligand>
</feature>
<keyword evidence="6 8" id="KW-0012">Acyltransferase</keyword>
<evidence type="ECO:0000256" key="8">
    <source>
        <dbReference type="HAMAP-Rule" id="MF_01445"/>
    </source>
</evidence>
<evidence type="ECO:0000256" key="3">
    <source>
        <dbReference type="ARBA" id="ARBA00022694"/>
    </source>
</evidence>
<dbReference type="Pfam" id="PF00814">
    <property type="entry name" value="TsaD"/>
    <property type="match status" value="1"/>
</dbReference>
<dbReference type="Gene3D" id="3.30.420.40">
    <property type="match status" value="2"/>
</dbReference>
<sequence>MKILGIDTSCDDTSVAIVEDGNNVLSSVLSSSIDAHKEFQGVVPEIAARKHLEAILYVIDKALKDADTTLDDIDLFAVTNRPGLLGSLLVGVGSAKALAFSLNKPLLALDHIAAHIYSPHLTNNIEFPYIALVVSGGHTIITEVHDYGEYKVVGTTLDDAVGEAYDKVSKFLNLGYPGGPIIDRLAKEGDKEAIKYPIVLLNGVDEFNFSYSGLKTACVYSTQKYLQKGYEPTNENIAAAFQISAIEPLYIKTLKYVEKSGIKRVTLSGGVACNSYLRERFGNSKDFECYLPALKYTTDNAAMVAGLAYYMKDKEEFADYALDCSSRVLNKKYNKNKSIKN</sequence>
<keyword evidence="11" id="KW-1185">Reference proteome</keyword>
<dbReference type="InterPro" id="IPR017861">
    <property type="entry name" value="KAE1/TsaD"/>
</dbReference>
<dbReference type="PROSITE" id="PS01016">
    <property type="entry name" value="GLYCOPROTEASE"/>
    <property type="match status" value="1"/>
</dbReference>
<feature type="domain" description="Gcp-like" evidence="9">
    <location>
        <begin position="23"/>
        <end position="305"/>
    </location>
</feature>
<evidence type="ECO:0000256" key="1">
    <source>
        <dbReference type="ARBA" id="ARBA00022490"/>
    </source>
</evidence>
<protein>
    <recommendedName>
        <fullName evidence="8">tRNA N6-adenosine threonylcarbamoyltransferase</fullName>
        <ecNumber evidence="8">2.3.1.234</ecNumber>
    </recommendedName>
    <alternativeName>
        <fullName evidence="8">N6-L-threonylcarbamoyladenine synthase</fullName>
        <shortName evidence="8">t(6)A synthase</shortName>
    </alternativeName>
    <alternativeName>
        <fullName evidence="8">t(6)A37 threonylcarbamoyladenosine biosynthesis protein TsaD</fullName>
    </alternativeName>
    <alternativeName>
        <fullName evidence="8">tRNA threonylcarbamoyladenosine biosynthesis protein TsaD</fullName>
    </alternativeName>
</protein>
<keyword evidence="3 8" id="KW-0819">tRNA processing</keyword>
<dbReference type="GO" id="GO:0061711">
    <property type="term" value="F:tRNA N(6)-L-threonylcarbamoyladenine synthase activity"/>
    <property type="evidence" value="ECO:0007669"/>
    <property type="project" value="UniProtKB-EC"/>
</dbReference>
<evidence type="ECO:0000313" key="11">
    <source>
        <dbReference type="Proteomes" id="UP000010793"/>
    </source>
</evidence>
<comment type="subcellular location">
    <subcellularLocation>
        <location evidence="8">Cytoplasm</location>
    </subcellularLocation>
</comment>
<proteinExistence type="inferred from homology"/>
<dbReference type="PANTHER" id="PTHR11735">
    <property type="entry name" value="TRNA N6-ADENOSINE THREONYLCARBAMOYLTRANSFERASE"/>
    <property type="match status" value="1"/>
</dbReference>
<evidence type="ECO:0000256" key="5">
    <source>
        <dbReference type="ARBA" id="ARBA00023004"/>
    </source>
</evidence>
<feature type="binding site" evidence="8">
    <location>
        <position position="183"/>
    </location>
    <ligand>
        <name>substrate</name>
    </ligand>
</feature>
<dbReference type="AlphaFoldDB" id="A0A3B6VHV3"/>
<keyword evidence="5 8" id="KW-0408">Iron</keyword>
<evidence type="ECO:0000313" key="10">
    <source>
        <dbReference type="EMBL" id="AGA65506.1"/>
    </source>
</evidence>
<feature type="binding site" evidence="8">
    <location>
        <position position="115"/>
    </location>
    <ligand>
        <name>Fe cation</name>
        <dbReference type="ChEBI" id="CHEBI:24875"/>
    </ligand>
</feature>
<dbReference type="HAMAP" id="MF_01445">
    <property type="entry name" value="TsaD"/>
    <property type="match status" value="1"/>
</dbReference>
<evidence type="ECO:0000256" key="2">
    <source>
        <dbReference type="ARBA" id="ARBA00022679"/>
    </source>
</evidence>
<feature type="binding site" evidence="8">
    <location>
        <position position="299"/>
    </location>
    <ligand>
        <name>Fe cation</name>
        <dbReference type="ChEBI" id="CHEBI:24875"/>
    </ligand>
</feature>
<dbReference type="KEGG" id="bpip:BPP43_00730"/>
<keyword evidence="2 8" id="KW-0808">Transferase</keyword>
<dbReference type="RefSeq" id="WP_014933441.1">
    <property type="nucleotide sequence ID" value="NC_019908.1"/>
</dbReference>
<dbReference type="Proteomes" id="UP000010793">
    <property type="component" value="Chromosome"/>
</dbReference>
<evidence type="ECO:0000256" key="7">
    <source>
        <dbReference type="ARBA" id="ARBA00048117"/>
    </source>
</evidence>
<dbReference type="InterPro" id="IPR000905">
    <property type="entry name" value="Gcp-like_dom"/>
</dbReference>
<dbReference type="NCBIfam" id="TIGR00329">
    <property type="entry name" value="gcp_kae1"/>
    <property type="match status" value="1"/>
</dbReference>
<gene>
    <name evidence="8" type="primary">tsaD</name>
    <name evidence="10" type="ORF">BPP43_00730</name>
</gene>
<dbReference type="InterPro" id="IPR017860">
    <property type="entry name" value="Peptidase_M22_CS"/>
</dbReference>
<evidence type="ECO:0000256" key="6">
    <source>
        <dbReference type="ARBA" id="ARBA00023315"/>
    </source>
</evidence>
<dbReference type="GO" id="GO:0002949">
    <property type="term" value="P:tRNA threonylcarbamoyladenosine modification"/>
    <property type="evidence" value="ECO:0007669"/>
    <property type="project" value="UniProtKB-UniRule"/>
</dbReference>
<dbReference type="EMBL" id="CP002873">
    <property type="protein sequence ID" value="AGA65506.1"/>
    <property type="molecule type" value="Genomic_DNA"/>
</dbReference>
<dbReference type="GO" id="GO:0005737">
    <property type="term" value="C:cytoplasm"/>
    <property type="evidence" value="ECO:0007669"/>
    <property type="project" value="UniProtKB-SubCell"/>
</dbReference>
<dbReference type="EC" id="2.3.1.234" evidence="8"/>
<evidence type="ECO:0000256" key="4">
    <source>
        <dbReference type="ARBA" id="ARBA00022723"/>
    </source>
</evidence>
<dbReference type="NCBIfam" id="TIGR03723">
    <property type="entry name" value="T6A_TsaD_YgjD"/>
    <property type="match status" value="1"/>
</dbReference>
<comment type="catalytic activity">
    <reaction evidence="7 8">
        <text>L-threonylcarbamoyladenylate + adenosine(37) in tRNA = N(6)-L-threonylcarbamoyladenosine(37) in tRNA + AMP + H(+)</text>
        <dbReference type="Rhea" id="RHEA:37059"/>
        <dbReference type="Rhea" id="RHEA-COMP:10162"/>
        <dbReference type="Rhea" id="RHEA-COMP:10163"/>
        <dbReference type="ChEBI" id="CHEBI:15378"/>
        <dbReference type="ChEBI" id="CHEBI:73682"/>
        <dbReference type="ChEBI" id="CHEBI:74411"/>
        <dbReference type="ChEBI" id="CHEBI:74418"/>
        <dbReference type="ChEBI" id="CHEBI:456215"/>
        <dbReference type="EC" id="2.3.1.234"/>
    </reaction>
</comment>
<keyword evidence="1 8" id="KW-0963">Cytoplasm</keyword>
<keyword evidence="4 8" id="KW-0479">Metal-binding</keyword>
<dbReference type="InterPro" id="IPR022450">
    <property type="entry name" value="TsaD"/>
</dbReference>
<dbReference type="GO" id="GO:0005506">
    <property type="term" value="F:iron ion binding"/>
    <property type="evidence" value="ECO:0007669"/>
    <property type="project" value="UniProtKB-UniRule"/>
</dbReference>
<feature type="binding site" evidence="8">
    <location>
        <position position="111"/>
    </location>
    <ligand>
        <name>Fe cation</name>
        <dbReference type="ChEBI" id="CHEBI:24875"/>
    </ligand>
</feature>
<dbReference type="PANTHER" id="PTHR11735:SF6">
    <property type="entry name" value="TRNA N6-ADENOSINE THREONYLCARBAMOYLTRANSFERASE, MITOCHONDRIAL"/>
    <property type="match status" value="1"/>
</dbReference>
<name>A0A3B6VHV3_BRAPL</name>
<feature type="binding site" evidence="8">
    <location>
        <position position="179"/>
    </location>
    <ligand>
        <name>substrate</name>
    </ligand>
</feature>
<feature type="binding site" evidence="8">
    <location>
        <begin position="133"/>
        <end position="137"/>
    </location>
    <ligand>
        <name>substrate</name>
    </ligand>
</feature>
<comment type="function">
    <text evidence="8">Required for the formation of a threonylcarbamoyl group on adenosine at position 37 (t(6)A37) in tRNAs that read codons beginning with adenine. Is involved in the transfer of the threonylcarbamoyl moiety of threonylcarbamoyl-AMP (TC-AMP) to the N6 group of A37, together with TsaE and TsaB. TsaD likely plays a direct catalytic role in this reaction.</text>
</comment>
<reference evidence="10 11" key="1">
    <citation type="journal article" date="2013" name="Genome Announc.">
        <title>Complete Genome Sequence of the Porcine Strain Brachyspira pilosicoli P43/6/78(T.).</title>
        <authorList>
            <person name="Lin C."/>
            <person name="den Bakker H.C."/>
            <person name="Suzuki H."/>
            <person name="Lefebure T."/>
            <person name="Ponnala L."/>
            <person name="Sun Q."/>
            <person name="Stanhope M.J."/>
            <person name="Wiedmann M."/>
            <person name="Duhamel G.E."/>
        </authorList>
    </citation>
    <scope>NUCLEOTIDE SEQUENCE [LARGE SCALE GENOMIC DNA]</scope>
    <source>
        <strain evidence="10 11">P43/6/78</strain>
    </source>
</reference>
<comment type="similarity">
    <text evidence="8">Belongs to the KAE1 / TsaD family.</text>
</comment>
<organism evidence="10 11">
    <name type="scientific">Brachyspira pilosicoli P43/6/78</name>
    <dbReference type="NCBI Taxonomy" id="1042417"/>
    <lineage>
        <taxon>Bacteria</taxon>
        <taxon>Pseudomonadati</taxon>
        <taxon>Spirochaetota</taxon>
        <taxon>Spirochaetia</taxon>
        <taxon>Brachyspirales</taxon>
        <taxon>Brachyspiraceae</taxon>
        <taxon>Brachyspira</taxon>
    </lineage>
</organism>
<accession>A0A3B6VHV3</accession>
<dbReference type="PRINTS" id="PR00789">
    <property type="entry name" value="OSIALOPTASE"/>
</dbReference>
<dbReference type="CDD" id="cd24133">
    <property type="entry name" value="ASKHA_NBD_TsaD_bac"/>
    <property type="match status" value="1"/>
</dbReference>
<dbReference type="FunFam" id="3.30.420.40:FF:000040">
    <property type="entry name" value="tRNA N6-adenosine threonylcarbamoyltransferase"/>
    <property type="match status" value="1"/>
</dbReference>